<comment type="similarity">
    <text evidence="2 8">Belongs to the NiCoT transporter (TC 2.A.52) family.</text>
</comment>
<dbReference type="Pfam" id="PF03824">
    <property type="entry name" value="NicO"/>
    <property type="match status" value="1"/>
</dbReference>
<feature type="transmembrane region" description="Helical" evidence="8">
    <location>
        <begin position="21"/>
        <end position="40"/>
    </location>
</feature>
<dbReference type="GO" id="GO:0015099">
    <property type="term" value="F:nickel cation transmembrane transporter activity"/>
    <property type="evidence" value="ECO:0007669"/>
    <property type="project" value="UniProtKB-UniRule"/>
</dbReference>
<comment type="caution">
    <text evidence="9">The sequence shown here is derived from an EMBL/GenBank/DDBJ whole genome shotgun (WGS) entry which is preliminary data.</text>
</comment>
<evidence type="ECO:0000256" key="5">
    <source>
        <dbReference type="ARBA" id="ARBA00022692"/>
    </source>
</evidence>
<feature type="transmembrane region" description="Helical" evidence="8">
    <location>
        <begin position="87"/>
        <end position="112"/>
    </location>
</feature>
<dbReference type="GeneID" id="41974435"/>
<reference evidence="9 10" key="1">
    <citation type="submission" date="2019-06" db="EMBL/GenBank/DDBJ databases">
        <title>Draft genome sequence of the filamentous fungus Phialemoniopsis curvata isolated from diesel fuel.</title>
        <authorList>
            <person name="Varaljay V.A."/>
            <person name="Lyon W.J."/>
            <person name="Crouch A.L."/>
            <person name="Drake C.E."/>
            <person name="Hollomon J.M."/>
            <person name="Nadeau L.J."/>
            <person name="Nunn H.S."/>
            <person name="Stevenson B.S."/>
            <person name="Bojanowski C.L."/>
            <person name="Crookes-Goodson W.J."/>
        </authorList>
    </citation>
    <scope>NUCLEOTIDE SEQUENCE [LARGE SCALE GENOMIC DNA]</scope>
    <source>
        <strain evidence="9 10">D216</strain>
    </source>
</reference>
<gene>
    <name evidence="9" type="ORF">E0L32_006988</name>
</gene>
<evidence type="ECO:0000256" key="7">
    <source>
        <dbReference type="ARBA" id="ARBA00023136"/>
    </source>
</evidence>
<dbReference type="GO" id="GO:0005886">
    <property type="term" value="C:plasma membrane"/>
    <property type="evidence" value="ECO:0007669"/>
    <property type="project" value="UniProtKB-SubCell"/>
</dbReference>
<keyword evidence="4" id="KW-0533">Nickel</keyword>
<dbReference type="RefSeq" id="XP_030994052.1">
    <property type="nucleotide sequence ID" value="XM_031141683.1"/>
</dbReference>
<keyword evidence="7 8" id="KW-0472">Membrane</keyword>
<evidence type="ECO:0000313" key="9">
    <source>
        <dbReference type="EMBL" id="TPX12341.1"/>
    </source>
</evidence>
<feature type="transmembrane region" description="Helical" evidence="8">
    <location>
        <begin position="46"/>
        <end position="66"/>
    </location>
</feature>
<dbReference type="STRING" id="1093900.A0A507B5M6"/>
<organism evidence="9 10">
    <name type="scientific">Thyridium curvatum</name>
    <dbReference type="NCBI Taxonomy" id="1093900"/>
    <lineage>
        <taxon>Eukaryota</taxon>
        <taxon>Fungi</taxon>
        <taxon>Dikarya</taxon>
        <taxon>Ascomycota</taxon>
        <taxon>Pezizomycotina</taxon>
        <taxon>Sordariomycetes</taxon>
        <taxon>Sordariomycetidae</taxon>
        <taxon>Thyridiales</taxon>
        <taxon>Thyridiaceae</taxon>
        <taxon>Thyridium</taxon>
    </lineage>
</organism>
<accession>A0A507B5M6</accession>
<dbReference type="PANTHER" id="PTHR31611">
    <property type="entry name" value="HIGH-AFFINITY NICKEL TRANSPORT PROTEIN NIC1"/>
    <property type="match status" value="1"/>
</dbReference>
<evidence type="ECO:0000256" key="2">
    <source>
        <dbReference type="ARBA" id="ARBA00010892"/>
    </source>
</evidence>
<evidence type="ECO:0000256" key="8">
    <source>
        <dbReference type="RuleBase" id="RU362101"/>
    </source>
</evidence>
<feature type="transmembrane region" description="Helical" evidence="8">
    <location>
        <begin position="286"/>
        <end position="316"/>
    </location>
</feature>
<protein>
    <recommendedName>
        <fullName evidence="8">Nickel/cobalt efflux system</fullName>
    </recommendedName>
</protein>
<dbReference type="GO" id="GO:0012505">
    <property type="term" value="C:endomembrane system"/>
    <property type="evidence" value="ECO:0007669"/>
    <property type="project" value="UniProtKB-SubCell"/>
</dbReference>
<feature type="transmembrane region" description="Helical" evidence="8">
    <location>
        <begin position="246"/>
        <end position="265"/>
    </location>
</feature>
<feature type="transmembrane region" description="Helical" evidence="8">
    <location>
        <begin position="127"/>
        <end position="152"/>
    </location>
</feature>
<proteinExistence type="inferred from homology"/>
<dbReference type="InterPro" id="IPR004688">
    <property type="entry name" value="Ni/Co_transpt"/>
</dbReference>
<keyword evidence="6 8" id="KW-1133">Transmembrane helix</keyword>
<feature type="transmembrane region" description="Helical" evidence="8">
    <location>
        <begin position="336"/>
        <end position="359"/>
    </location>
</feature>
<dbReference type="PANTHER" id="PTHR31611:SF0">
    <property type="entry name" value="HIGH-AFFINITY NICKEL TRANSPORT PROTEIN NIC1"/>
    <property type="match status" value="1"/>
</dbReference>
<dbReference type="InParanoid" id="A0A507B5M6"/>
<feature type="transmembrane region" description="Helical" evidence="8">
    <location>
        <begin position="216"/>
        <end position="240"/>
    </location>
</feature>
<keyword evidence="10" id="KW-1185">Reference proteome</keyword>
<dbReference type="InterPro" id="IPR011541">
    <property type="entry name" value="Ni/Co_transpt_high_affinity"/>
</dbReference>
<name>A0A507B5M6_9PEZI</name>
<dbReference type="OrthoDB" id="5197598at2759"/>
<dbReference type="Proteomes" id="UP000319257">
    <property type="component" value="Unassembled WGS sequence"/>
</dbReference>
<comment type="subcellular location">
    <subcellularLocation>
        <location evidence="8">Cell membrane</location>
        <topology evidence="8">Multi-pass membrane protein</topology>
    </subcellularLocation>
    <subcellularLocation>
        <location evidence="1">Endomembrane system</location>
        <topology evidence="1">Multi-pass membrane protein</topology>
    </subcellularLocation>
</comment>
<evidence type="ECO:0000256" key="6">
    <source>
        <dbReference type="ARBA" id="ARBA00022989"/>
    </source>
</evidence>
<dbReference type="AlphaFoldDB" id="A0A507B5M6"/>
<sequence>MTRFKLPAVRLPKAIQAVPAPALRLIGLLVFVNILVWAGAGITLHFFPSLITPAVLAYTLGLRHALDADHISAIDLMTRRLIASGQRPVAVGTFFSLGHSTVVIVTCIVVAATSGALRDRFGDFQRIGGIIGTSVSAAFLLLLSAGNGWILWRLVQRLRAVLEEQRRRRESGSDAEEVEGADADSSAAALQLEGIGFMSKVFRKLFRIVDRPWKMFPLGLLFGLGFDTSSEIAIIGIASVQGAQGTSLWVILIFPILFTAGMCMLDTTDGALMMALYTSKSFSRDIVAILYYSIVLTSITIFVSAFIGIIQVLSLAQNVAEPEGPFWDGLSAISDHYDVIGGCICGLFLLVGIGSVLVYKPWRKRMDRERSETSAETPILE</sequence>
<keyword evidence="5 8" id="KW-0812">Transmembrane</keyword>
<keyword evidence="3 8" id="KW-0813">Transport</keyword>
<evidence type="ECO:0000256" key="3">
    <source>
        <dbReference type="ARBA" id="ARBA00022448"/>
    </source>
</evidence>
<evidence type="ECO:0000256" key="1">
    <source>
        <dbReference type="ARBA" id="ARBA00004127"/>
    </source>
</evidence>
<dbReference type="EMBL" id="SKBQ01000041">
    <property type="protein sequence ID" value="TPX12341.1"/>
    <property type="molecule type" value="Genomic_DNA"/>
</dbReference>
<evidence type="ECO:0000313" key="10">
    <source>
        <dbReference type="Proteomes" id="UP000319257"/>
    </source>
</evidence>
<evidence type="ECO:0000256" key="4">
    <source>
        <dbReference type="ARBA" id="ARBA00022596"/>
    </source>
</evidence>